<evidence type="ECO:0000256" key="4">
    <source>
        <dbReference type="ARBA" id="ARBA00022475"/>
    </source>
</evidence>
<proteinExistence type="inferred from homology"/>
<feature type="transmembrane region" description="Helical" evidence="14">
    <location>
        <begin position="391"/>
        <end position="414"/>
    </location>
</feature>
<evidence type="ECO:0000256" key="6">
    <source>
        <dbReference type="ARBA" id="ARBA00022683"/>
    </source>
</evidence>
<accession>A0A7G9GR46</accession>
<dbReference type="Proteomes" id="UP000515856">
    <property type="component" value="Chromosome"/>
</dbReference>
<evidence type="ECO:0000256" key="9">
    <source>
        <dbReference type="ARBA" id="ARBA00023136"/>
    </source>
</evidence>
<dbReference type="GO" id="GO:0005886">
    <property type="term" value="C:plasma membrane"/>
    <property type="evidence" value="ECO:0007669"/>
    <property type="project" value="UniProtKB-SubCell"/>
</dbReference>
<comment type="function">
    <text evidence="10">The phosphoenolpyruvate-dependent sugar phosphotransferase system (sugar PTS), a major carbohydrate active transport system, catalyzes the phosphorylation of incoming sugar substrates concomitantly with their translocation across the cell membrane. The enzyme II UlaABC PTS system is involved in ascorbate transport.</text>
</comment>
<evidence type="ECO:0000313" key="15">
    <source>
        <dbReference type="EMBL" id="QNM13278.1"/>
    </source>
</evidence>
<evidence type="ECO:0000256" key="3">
    <source>
        <dbReference type="ARBA" id="ARBA00022448"/>
    </source>
</evidence>
<comment type="similarity">
    <text evidence="11">Belongs to the UlaA family.</text>
</comment>
<organism evidence="15 16">
    <name type="scientific">[Eubacterium] hominis</name>
    <dbReference type="NCBI Taxonomy" id="2764325"/>
    <lineage>
        <taxon>Bacteria</taxon>
        <taxon>Bacillati</taxon>
        <taxon>Bacillota</taxon>
        <taxon>Erysipelotrichia</taxon>
        <taxon>Erysipelotrichales</taxon>
        <taxon>Erysipelotrichaceae</taxon>
        <taxon>Amedibacillus</taxon>
    </lineage>
</organism>
<evidence type="ECO:0000256" key="10">
    <source>
        <dbReference type="ARBA" id="ARBA00037387"/>
    </source>
</evidence>
<reference evidence="15 16" key="1">
    <citation type="submission" date="2020-08" db="EMBL/GenBank/DDBJ databases">
        <authorList>
            <person name="Liu C."/>
            <person name="Sun Q."/>
        </authorList>
    </citation>
    <scope>NUCLEOTIDE SEQUENCE [LARGE SCALE GENOMIC DNA]</scope>
    <source>
        <strain evidence="15 16">NSJ-61</strain>
    </source>
</reference>
<dbReference type="GO" id="GO:0009401">
    <property type="term" value="P:phosphoenolpyruvate-dependent sugar phosphotransferase system"/>
    <property type="evidence" value="ECO:0007669"/>
    <property type="project" value="UniProtKB-KW"/>
</dbReference>
<dbReference type="InterPro" id="IPR004703">
    <property type="entry name" value="PTS_sugar-sp_permease"/>
</dbReference>
<gene>
    <name evidence="15" type="ORF">H9Q80_04820</name>
</gene>
<evidence type="ECO:0000313" key="16">
    <source>
        <dbReference type="Proteomes" id="UP000515856"/>
    </source>
</evidence>
<dbReference type="PANTHER" id="PTHR33843">
    <property type="entry name" value="ASCORBATE-SPECIFIC PTS SYSTEM EIIC COMPONENT"/>
    <property type="match status" value="1"/>
</dbReference>
<keyword evidence="7 14" id="KW-0812">Transmembrane</keyword>
<evidence type="ECO:0000256" key="14">
    <source>
        <dbReference type="SAM" id="Phobius"/>
    </source>
</evidence>
<dbReference type="KEGG" id="ehn:H9Q80_04820"/>
<keyword evidence="8 14" id="KW-1133">Transmembrane helix</keyword>
<keyword evidence="3" id="KW-0813">Transport</keyword>
<feature type="transmembrane region" description="Helical" evidence="14">
    <location>
        <begin position="137"/>
        <end position="156"/>
    </location>
</feature>
<keyword evidence="9 14" id="KW-0472">Membrane</keyword>
<dbReference type="PANTHER" id="PTHR33843:SF4">
    <property type="entry name" value="ASCORBATE-SPECIFIC PTS SYSTEM EIIC COMPONENT"/>
    <property type="match status" value="1"/>
</dbReference>
<comment type="subunit">
    <text evidence="2">Homodimer.</text>
</comment>
<keyword evidence="5" id="KW-0762">Sugar transport</keyword>
<feature type="transmembrane region" description="Helical" evidence="14">
    <location>
        <begin position="101"/>
        <end position="125"/>
    </location>
</feature>
<evidence type="ECO:0000256" key="7">
    <source>
        <dbReference type="ARBA" id="ARBA00022692"/>
    </source>
</evidence>
<feature type="transmembrane region" description="Helical" evidence="14">
    <location>
        <begin position="365"/>
        <end position="384"/>
    </location>
</feature>
<keyword evidence="6" id="KW-0598">Phosphotransferase system</keyword>
<feature type="transmembrane region" description="Helical" evidence="14">
    <location>
        <begin position="274"/>
        <end position="294"/>
    </location>
</feature>
<dbReference type="InterPro" id="IPR051562">
    <property type="entry name" value="Ascorbate-PTS_EIIC"/>
</dbReference>
<evidence type="ECO:0000256" key="5">
    <source>
        <dbReference type="ARBA" id="ARBA00022597"/>
    </source>
</evidence>
<feature type="transmembrane region" description="Helical" evidence="14">
    <location>
        <begin position="42"/>
        <end position="60"/>
    </location>
</feature>
<protein>
    <recommendedName>
        <fullName evidence="12">Ascorbate-specific PTS system EIIC component</fullName>
    </recommendedName>
    <alternativeName>
        <fullName evidence="13">Ascorbate-specific permease IIC component UlaA</fullName>
    </alternativeName>
</protein>
<evidence type="ECO:0000256" key="13">
    <source>
        <dbReference type="ARBA" id="ARBA00042859"/>
    </source>
</evidence>
<feature type="transmembrane region" description="Helical" evidence="14">
    <location>
        <begin position="337"/>
        <end position="359"/>
    </location>
</feature>
<feature type="transmembrane region" description="Helical" evidence="14">
    <location>
        <begin position="16"/>
        <end position="35"/>
    </location>
</feature>
<dbReference type="EMBL" id="CP060636">
    <property type="protein sequence ID" value="QNM13278.1"/>
    <property type="molecule type" value="Genomic_DNA"/>
</dbReference>
<name>A0A7G9GR46_9FIRM</name>
<dbReference type="AlphaFoldDB" id="A0A7G9GR46"/>
<dbReference type="RefSeq" id="WP_117454327.1">
    <property type="nucleotide sequence ID" value="NZ_CP060636.1"/>
</dbReference>
<evidence type="ECO:0000256" key="1">
    <source>
        <dbReference type="ARBA" id="ARBA00004651"/>
    </source>
</evidence>
<feature type="transmembrane region" description="Helical" evidence="14">
    <location>
        <begin position="434"/>
        <end position="457"/>
    </location>
</feature>
<feature type="transmembrane region" description="Helical" evidence="14">
    <location>
        <begin position="238"/>
        <end position="262"/>
    </location>
</feature>
<comment type="subcellular location">
    <subcellularLocation>
        <location evidence="1">Cell membrane</location>
        <topology evidence="1">Multi-pass membrane protein</topology>
    </subcellularLocation>
</comment>
<evidence type="ECO:0000256" key="8">
    <source>
        <dbReference type="ARBA" id="ARBA00022989"/>
    </source>
</evidence>
<keyword evidence="16" id="KW-1185">Reference proteome</keyword>
<dbReference type="Pfam" id="PF03611">
    <property type="entry name" value="EIIC-GAT"/>
    <property type="match status" value="1"/>
</dbReference>
<feature type="transmembrane region" description="Helical" evidence="14">
    <location>
        <begin position="162"/>
        <end position="179"/>
    </location>
</feature>
<dbReference type="NCBIfam" id="NF006923">
    <property type="entry name" value="PRK09410.2-1"/>
    <property type="match status" value="1"/>
</dbReference>
<sequence length="477" mass="51948">MLDIVNQIWVVIFNNILSRPAIFIGLIVMIGYILLKRKWYEVLAGFIKAVVGYMILQVGAKALAGTITPILTGIQQKFELKAAVIDPNIAYIAANSALESIGVVTSFAMLTLLVAFIWNIVLVFFRKFTKVRTLFTTGHIMVTQTAVATWIVYYLIPSLQNFVGIVAVGLLIGTYWAVFSNMTVEATQELTENAGFAVGHQQMLGIWIAHKFGAKLGDKNKGVDSMNMGGALKILEDYVVSTTLLMLIFFGIILCIIGEPLLRSVDTAAFPANISFIVYIFEKCASFAVNLVILRTGVRMFVGEMIESFNGISNSVLKGSLPAVDCAATYAFGSPNAVVLGFLFGAVGQMIAIAGLLIFKSPLMIIPGFVPLFYDNATIGLYANMKGGYKALIILCVGSGLLQILGSAGALYLFDMAKFGGYVGNLDWATLWPALGILMKYLAVPGLILGVVLMLAIPQIQYRKNKEHYFDLEVEEE</sequence>
<keyword evidence="4" id="KW-1003">Cell membrane</keyword>
<evidence type="ECO:0000256" key="12">
    <source>
        <dbReference type="ARBA" id="ARBA00039702"/>
    </source>
</evidence>
<evidence type="ECO:0000256" key="11">
    <source>
        <dbReference type="ARBA" id="ARBA00038218"/>
    </source>
</evidence>
<evidence type="ECO:0000256" key="2">
    <source>
        <dbReference type="ARBA" id="ARBA00011738"/>
    </source>
</evidence>